<dbReference type="GO" id="GO:0071973">
    <property type="term" value="P:bacterial-type flagellum-dependent cell motility"/>
    <property type="evidence" value="ECO:0007669"/>
    <property type="project" value="UniProtKB-UniRule"/>
</dbReference>
<dbReference type="Gene3D" id="2.30.110.10">
    <property type="entry name" value="Electron Transport, Fmn-binding Protein, Chain A"/>
    <property type="match status" value="1"/>
</dbReference>
<comment type="subcellular location">
    <subcellularLocation>
        <location evidence="4">Bacterial flagellum basal body</location>
    </subcellularLocation>
</comment>
<dbReference type="InterPro" id="IPR009926">
    <property type="entry name" value="T3SS_YcgR_PilZN"/>
</dbReference>
<dbReference type="InterPro" id="IPR012349">
    <property type="entry name" value="Split_barrel_FMN-bd"/>
</dbReference>
<keyword evidence="9" id="KW-1185">Reference proteome</keyword>
<dbReference type="RefSeq" id="WP_131144347.1">
    <property type="nucleotide sequence ID" value="NZ_BMWV01000029.1"/>
</dbReference>
<comment type="function">
    <text evidence="4">Acts as a flagellar brake, regulating swimming and swarming in a bis-(3'-5') cyclic diguanylic acid (c-di-GMP)-dependent manner. Binds 1 c-di-GMP dimer per subunit. Increasing levels of c-di-GMP lead to decreased motility.</text>
</comment>
<dbReference type="Gene3D" id="2.40.10.220">
    <property type="entry name" value="predicted glycosyltransferase like domains"/>
    <property type="match status" value="1"/>
</dbReference>
<dbReference type="OrthoDB" id="5572581at2"/>
<proteinExistence type="inferred from homology"/>
<gene>
    <name evidence="4" type="primary">ycgR</name>
    <name evidence="8" type="ORF">EYF70_04575</name>
    <name evidence="7" type="ORF">GCM10007387_60100</name>
</gene>
<comment type="similarity">
    <text evidence="4">Belongs to the YcgR family.</text>
</comment>
<dbReference type="InterPro" id="IPR009875">
    <property type="entry name" value="PilZ_domain"/>
</dbReference>
<dbReference type="AlphaFoldDB" id="A0A411WTU5"/>
<dbReference type="EMBL" id="BMWV01000029">
    <property type="protein sequence ID" value="GGY70125.1"/>
    <property type="molecule type" value="Genomic_DNA"/>
</dbReference>
<evidence type="ECO:0000259" key="6">
    <source>
        <dbReference type="Pfam" id="PF07317"/>
    </source>
</evidence>
<reference evidence="7" key="3">
    <citation type="submission" date="2022-12" db="EMBL/GenBank/DDBJ databases">
        <authorList>
            <person name="Sun Q."/>
            <person name="Kim S."/>
        </authorList>
    </citation>
    <scope>NUCLEOTIDE SEQUENCE</scope>
    <source>
        <strain evidence="7">KCTC 12343</strain>
    </source>
</reference>
<dbReference type="Proteomes" id="UP000628442">
    <property type="component" value="Unassembled WGS sequence"/>
</dbReference>
<organism evidence="7 10">
    <name type="scientific">Pseudoduganella albidiflava</name>
    <dbReference type="NCBI Taxonomy" id="321983"/>
    <lineage>
        <taxon>Bacteria</taxon>
        <taxon>Pseudomonadati</taxon>
        <taxon>Pseudomonadota</taxon>
        <taxon>Betaproteobacteria</taxon>
        <taxon>Burkholderiales</taxon>
        <taxon>Oxalobacteraceae</taxon>
        <taxon>Telluria group</taxon>
        <taxon>Pseudoduganella</taxon>
    </lineage>
</organism>
<evidence type="ECO:0000256" key="3">
    <source>
        <dbReference type="ARBA" id="ARBA00023143"/>
    </source>
</evidence>
<feature type="domain" description="PilZ" evidence="5">
    <location>
        <begin position="123"/>
        <end position="238"/>
    </location>
</feature>
<dbReference type="GO" id="GO:0071945">
    <property type="term" value="P:regulation of bacterial-type flagellum-dependent cell motility by regulation of motor speed"/>
    <property type="evidence" value="ECO:0007669"/>
    <property type="project" value="UniProtKB-UniRule"/>
</dbReference>
<keyword evidence="1 4" id="KW-0973">c-di-GMP</keyword>
<reference evidence="7" key="1">
    <citation type="journal article" date="2014" name="Int. J. Syst. Evol. Microbiol.">
        <title>Complete genome sequence of Corynebacterium casei LMG S-19264T (=DSM 44701T), isolated from a smear-ripened cheese.</title>
        <authorList>
            <consortium name="US DOE Joint Genome Institute (JGI-PGF)"/>
            <person name="Walter F."/>
            <person name="Albersmeier A."/>
            <person name="Kalinowski J."/>
            <person name="Ruckert C."/>
        </authorList>
    </citation>
    <scope>NUCLEOTIDE SEQUENCE</scope>
    <source>
        <strain evidence="7">KCTC 12343</strain>
    </source>
</reference>
<evidence type="ECO:0000313" key="10">
    <source>
        <dbReference type="Proteomes" id="UP000628442"/>
    </source>
</evidence>
<dbReference type="Proteomes" id="UP000292307">
    <property type="component" value="Chromosome"/>
</dbReference>
<dbReference type="Pfam" id="PF07238">
    <property type="entry name" value="PilZ"/>
    <property type="match status" value="1"/>
</dbReference>
<dbReference type="EMBL" id="CP036401">
    <property type="protein sequence ID" value="QBI00205.1"/>
    <property type="molecule type" value="Genomic_DNA"/>
</dbReference>
<evidence type="ECO:0000256" key="1">
    <source>
        <dbReference type="ARBA" id="ARBA00022636"/>
    </source>
</evidence>
<protein>
    <recommendedName>
        <fullName evidence="4">Flagellar brake protein YcgR</fullName>
    </recommendedName>
    <alternativeName>
        <fullName evidence="4">Cyclic di-GMP binding protein YcgR</fullName>
    </alternativeName>
</protein>
<keyword evidence="8" id="KW-0282">Flagellum</keyword>
<dbReference type="Pfam" id="PF07317">
    <property type="entry name" value="PilZN"/>
    <property type="match status" value="1"/>
</dbReference>
<dbReference type="GO" id="GO:0009425">
    <property type="term" value="C:bacterial-type flagellum basal body"/>
    <property type="evidence" value="ECO:0007669"/>
    <property type="project" value="UniProtKB-SubCell"/>
</dbReference>
<name>A0A411WTU5_9BURK</name>
<dbReference type="HAMAP" id="MF_01457">
    <property type="entry name" value="YcgR"/>
    <property type="match status" value="1"/>
</dbReference>
<comment type="subunit">
    <text evidence="4">Monomer. Interacts with the flagellar basal bodies.</text>
</comment>
<evidence type="ECO:0000313" key="8">
    <source>
        <dbReference type="EMBL" id="QBI00205.1"/>
    </source>
</evidence>
<keyword evidence="8" id="KW-0966">Cell projection</keyword>
<accession>A0A411WTU5</accession>
<keyword evidence="8" id="KW-0969">Cilium</keyword>
<sequence>MQPFIPDTDTENWHDFEVGSRREIIALLRAISDKKQEVRVAARDGGAVYTTSILDVDGDAGTVLIDRPLDPDYERALLSGDVSFETSLDKIRIFFGTEQLQASLHDGKPALKMAVPASLIRLQRREYYRMATPLTNPVRVTIPMPPELGGGVAVFPLADISVGGIAILDNRFVLGDTMGRDYAECRIELPDLGNITTGLQIRNSHDITLLNNNPNRRLGCQFIDMGRGAAAAVQRYITKLERERNARIAGLG</sequence>
<keyword evidence="3 4" id="KW-0975">Bacterial flagellum</keyword>
<dbReference type="InterPro" id="IPR023787">
    <property type="entry name" value="T3SS_YcgR"/>
</dbReference>
<dbReference type="GO" id="GO:0035438">
    <property type="term" value="F:cyclic-di-GMP binding"/>
    <property type="evidence" value="ECO:0007669"/>
    <property type="project" value="UniProtKB-UniRule"/>
</dbReference>
<evidence type="ECO:0000259" key="5">
    <source>
        <dbReference type="Pfam" id="PF07238"/>
    </source>
</evidence>
<evidence type="ECO:0000313" key="7">
    <source>
        <dbReference type="EMBL" id="GGY70125.1"/>
    </source>
</evidence>
<evidence type="ECO:0000313" key="9">
    <source>
        <dbReference type="Proteomes" id="UP000292307"/>
    </source>
</evidence>
<keyword evidence="2 4" id="KW-0547">Nucleotide-binding</keyword>
<evidence type="ECO:0000256" key="4">
    <source>
        <dbReference type="HAMAP-Rule" id="MF_01457"/>
    </source>
</evidence>
<evidence type="ECO:0000256" key="2">
    <source>
        <dbReference type="ARBA" id="ARBA00022741"/>
    </source>
</evidence>
<reference evidence="8 9" key="2">
    <citation type="submission" date="2019-02" db="EMBL/GenBank/DDBJ databases">
        <title>Draft Genome Sequences of Six Type Strains of the Genus Massilia.</title>
        <authorList>
            <person name="Miess H."/>
            <person name="Frediansyhah A."/>
            <person name="Gross H."/>
        </authorList>
    </citation>
    <scope>NUCLEOTIDE SEQUENCE [LARGE SCALE GENOMIC DNA]</scope>
    <source>
        <strain evidence="8 9">DSM 17472</strain>
    </source>
</reference>
<feature type="domain" description="Type III secretion system flagellar brake protein YcgR PilZN" evidence="6">
    <location>
        <begin position="17"/>
        <end position="121"/>
    </location>
</feature>